<name>A0AAV7LHH4_PLEWA</name>
<organism evidence="2 3">
    <name type="scientific">Pleurodeles waltl</name>
    <name type="common">Iberian ribbed newt</name>
    <dbReference type="NCBI Taxonomy" id="8319"/>
    <lineage>
        <taxon>Eukaryota</taxon>
        <taxon>Metazoa</taxon>
        <taxon>Chordata</taxon>
        <taxon>Craniata</taxon>
        <taxon>Vertebrata</taxon>
        <taxon>Euteleostomi</taxon>
        <taxon>Amphibia</taxon>
        <taxon>Batrachia</taxon>
        <taxon>Caudata</taxon>
        <taxon>Salamandroidea</taxon>
        <taxon>Salamandridae</taxon>
        <taxon>Pleurodelinae</taxon>
        <taxon>Pleurodeles</taxon>
    </lineage>
</organism>
<gene>
    <name evidence="2" type="ORF">NDU88_002981</name>
</gene>
<reference evidence="2" key="1">
    <citation type="journal article" date="2022" name="bioRxiv">
        <title>Sequencing and chromosome-scale assembly of the giantPleurodeles waltlgenome.</title>
        <authorList>
            <person name="Brown T."/>
            <person name="Elewa A."/>
            <person name="Iarovenko S."/>
            <person name="Subramanian E."/>
            <person name="Araus A.J."/>
            <person name="Petzold A."/>
            <person name="Susuki M."/>
            <person name="Suzuki K.-i.T."/>
            <person name="Hayashi T."/>
            <person name="Toyoda A."/>
            <person name="Oliveira C."/>
            <person name="Osipova E."/>
            <person name="Leigh N.D."/>
            <person name="Simon A."/>
            <person name="Yun M.H."/>
        </authorList>
    </citation>
    <scope>NUCLEOTIDE SEQUENCE</scope>
    <source>
        <strain evidence="2">20211129_DDA</strain>
        <tissue evidence="2">Liver</tissue>
    </source>
</reference>
<feature type="chain" id="PRO_5043776060" evidence="1">
    <location>
        <begin position="18"/>
        <end position="113"/>
    </location>
</feature>
<evidence type="ECO:0000313" key="3">
    <source>
        <dbReference type="Proteomes" id="UP001066276"/>
    </source>
</evidence>
<dbReference type="EMBL" id="JANPWB010000015">
    <property type="protein sequence ID" value="KAJ1089837.1"/>
    <property type="molecule type" value="Genomic_DNA"/>
</dbReference>
<sequence length="113" mass="12512">MGSLPCLMRWVSCRLSALPLVSDRAVLTVSHASAQNTGCWLSARASKAAFILRFVQEAAIAPAAPLTSVQPSAIIHLKVAVLRYLGLPDRRNDKIRFETEKFQALSYTQTERR</sequence>
<dbReference type="AlphaFoldDB" id="A0AAV7LHH4"/>
<proteinExistence type="predicted"/>
<evidence type="ECO:0000313" key="2">
    <source>
        <dbReference type="EMBL" id="KAJ1089837.1"/>
    </source>
</evidence>
<feature type="signal peptide" evidence="1">
    <location>
        <begin position="1"/>
        <end position="17"/>
    </location>
</feature>
<keyword evidence="1" id="KW-0732">Signal</keyword>
<accession>A0AAV7LHH4</accession>
<comment type="caution">
    <text evidence="2">The sequence shown here is derived from an EMBL/GenBank/DDBJ whole genome shotgun (WGS) entry which is preliminary data.</text>
</comment>
<evidence type="ECO:0000256" key="1">
    <source>
        <dbReference type="SAM" id="SignalP"/>
    </source>
</evidence>
<dbReference type="Proteomes" id="UP001066276">
    <property type="component" value="Chromosome 11"/>
</dbReference>
<keyword evidence="3" id="KW-1185">Reference proteome</keyword>
<protein>
    <submittedName>
        <fullName evidence="2">Uncharacterized protein</fullName>
    </submittedName>
</protein>